<dbReference type="OrthoDB" id="3535423at2759"/>
<dbReference type="PANTHER" id="PTHR14097:SF9">
    <property type="entry name" value="EPIMERASE, PUTATIVE (AFU_ORTHOLOGUE AFUA_8G07320)-RELATED"/>
    <property type="match status" value="1"/>
</dbReference>
<dbReference type="PANTHER" id="PTHR14097">
    <property type="entry name" value="OXIDOREDUCTASE HTATIP2"/>
    <property type="match status" value="1"/>
</dbReference>
<organism evidence="1 2">
    <name type="scientific">Aulographum hederae CBS 113979</name>
    <dbReference type="NCBI Taxonomy" id="1176131"/>
    <lineage>
        <taxon>Eukaryota</taxon>
        <taxon>Fungi</taxon>
        <taxon>Dikarya</taxon>
        <taxon>Ascomycota</taxon>
        <taxon>Pezizomycotina</taxon>
        <taxon>Dothideomycetes</taxon>
        <taxon>Pleosporomycetidae</taxon>
        <taxon>Aulographales</taxon>
        <taxon>Aulographaceae</taxon>
    </lineage>
</organism>
<name>A0A6G1GLQ3_9PEZI</name>
<gene>
    <name evidence="1" type="ORF">K402DRAFT_341775</name>
</gene>
<dbReference type="SUPFAM" id="SSF51735">
    <property type="entry name" value="NAD(P)-binding Rossmann-fold domains"/>
    <property type="match status" value="1"/>
</dbReference>
<dbReference type="Gene3D" id="3.40.50.720">
    <property type="entry name" value="NAD(P)-binding Rossmann-like Domain"/>
    <property type="match status" value="1"/>
</dbReference>
<keyword evidence="2" id="KW-1185">Reference proteome</keyword>
<evidence type="ECO:0000313" key="1">
    <source>
        <dbReference type="EMBL" id="KAF1981762.1"/>
    </source>
</evidence>
<dbReference type="Proteomes" id="UP000800041">
    <property type="component" value="Unassembled WGS sequence"/>
</dbReference>
<proteinExistence type="predicted"/>
<evidence type="ECO:0008006" key="3">
    <source>
        <dbReference type="Google" id="ProtNLM"/>
    </source>
</evidence>
<dbReference type="InterPro" id="IPR036291">
    <property type="entry name" value="NAD(P)-bd_dom_sf"/>
</dbReference>
<reference evidence="1" key="1">
    <citation type="journal article" date="2020" name="Stud. Mycol.">
        <title>101 Dothideomycetes genomes: a test case for predicting lifestyles and emergence of pathogens.</title>
        <authorList>
            <person name="Haridas S."/>
            <person name="Albert R."/>
            <person name="Binder M."/>
            <person name="Bloem J."/>
            <person name="Labutti K."/>
            <person name="Salamov A."/>
            <person name="Andreopoulos B."/>
            <person name="Baker S."/>
            <person name="Barry K."/>
            <person name="Bills G."/>
            <person name="Bluhm B."/>
            <person name="Cannon C."/>
            <person name="Castanera R."/>
            <person name="Culley D."/>
            <person name="Daum C."/>
            <person name="Ezra D."/>
            <person name="Gonzalez J."/>
            <person name="Henrissat B."/>
            <person name="Kuo A."/>
            <person name="Liang C."/>
            <person name="Lipzen A."/>
            <person name="Lutzoni F."/>
            <person name="Magnuson J."/>
            <person name="Mondo S."/>
            <person name="Nolan M."/>
            <person name="Ohm R."/>
            <person name="Pangilinan J."/>
            <person name="Park H.-J."/>
            <person name="Ramirez L."/>
            <person name="Alfaro M."/>
            <person name="Sun H."/>
            <person name="Tritt A."/>
            <person name="Yoshinaga Y."/>
            <person name="Zwiers L.-H."/>
            <person name="Turgeon B."/>
            <person name="Goodwin S."/>
            <person name="Spatafora J."/>
            <person name="Crous P."/>
            <person name="Grigoriev I."/>
        </authorList>
    </citation>
    <scope>NUCLEOTIDE SEQUENCE</scope>
    <source>
        <strain evidence="1">CBS 113979</strain>
    </source>
</reference>
<protein>
    <recommendedName>
        <fullName evidence="3">NAD(P)-binding domain-containing protein</fullName>
    </recommendedName>
</protein>
<accession>A0A6G1GLQ3</accession>
<dbReference type="AlphaFoldDB" id="A0A6G1GLQ3"/>
<sequence length="237" mass="25201">MKLILSGVTGFIGHQVLVQALLSPESITSIIVLSRRVLPDSCPKDPRITTLVLSDADFLSYPPSVLSKLHGASACIWALGIKLADAEAHKRVTVDYTAAAARAFAALSPPEGSAKFRFLFLSGALAVSDPDARVLFLDDMRKLKGEGEKQVMEIAKENSRVFEAVVARPGMVHALGLSLTGILMALLPGDMAGVKVDTLADALVGAAVEGWEEVGNKTWSNGELVRRGREVAAKRNA</sequence>
<dbReference type="EMBL" id="ML977194">
    <property type="protein sequence ID" value="KAF1981762.1"/>
    <property type="molecule type" value="Genomic_DNA"/>
</dbReference>
<evidence type="ECO:0000313" key="2">
    <source>
        <dbReference type="Proteomes" id="UP000800041"/>
    </source>
</evidence>